<dbReference type="RefSeq" id="WP_314797183.1">
    <property type="nucleotide sequence ID" value="NZ_CP130319.1"/>
</dbReference>
<proteinExistence type="inferred from homology"/>
<dbReference type="CDD" id="cd02947">
    <property type="entry name" value="TRX_family"/>
    <property type="match status" value="1"/>
</dbReference>
<dbReference type="PROSITE" id="PS51352">
    <property type="entry name" value="THIOREDOXIN_2"/>
    <property type="match status" value="1"/>
</dbReference>
<evidence type="ECO:0000313" key="5">
    <source>
        <dbReference type="EMBL" id="WNR43163.1"/>
    </source>
</evidence>
<dbReference type="Proteomes" id="UP001304650">
    <property type="component" value="Chromosome"/>
</dbReference>
<feature type="domain" description="Thioredoxin" evidence="4">
    <location>
        <begin position="44"/>
        <end position="168"/>
    </location>
</feature>
<reference evidence="5" key="1">
    <citation type="submission" date="2022-02" db="EMBL/GenBank/DDBJ databases">
        <title>Paenibacillus sp. MBLB1832 Whole Genome Shotgun Sequencing.</title>
        <authorList>
            <person name="Hwang C.Y."/>
            <person name="Cho E.-S."/>
            <person name="Seo M.-J."/>
        </authorList>
    </citation>
    <scope>NUCLEOTIDE SEQUENCE</scope>
    <source>
        <strain evidence="5">MBLB1832</strain>
    </source>
</reference>
<evidence type="ECO:0000259" key="4">
    <source>
        <dbReference type="PROSITE" id="PS51352"/>
    </source>
</evidence>
<evidence type="ECO:0000256" key="3">
    <source>
        <dbReference type="ARBA" id="ARBA00023284"/>
    </source>
</evidence>
<dbReference type="AlphaFoldDB" id="A0AA96LLF7"/>
<dbReference type="PANTHER" id="PTHR45663">
    <property type="entry name" value="GEO12009P1"/>
    <property type="match status" value="1"/>
</dbReference>
<gene>
    <name evidence="5" type="ORF">MJB10_18870</name>
</gene>
<keyword evidence="6" id="KW-1185">Reference proteome</keyword>
<dbReference type="KEGG" id="proo:MJB10_18870"/>
<accession>A0AA96LLF7</accession>
<evidence type="ECO:0000313" key="6">
    <source>
        <dbReference type="Proteomes" id="UP001304650"/>
    </source>
</evidence>
<keyword evidence="3" id="KW-0676">Redox-active center</keyword>
<evidence type="ECO:0000256" key="1">
    <source>
        <dbReference type="ARBA" id="ARBA00008987"/>
    </source>
</evidence>
<dbReference type="InterPro" id="IPR013766">
    <property type="entry name" value="Thioredoxin_domain"/>
</dbReference>
<dbReference type="PANTHER" id="PTHR45663:SF11">
    <property type="entry name" value="GEO12009P1"/>
    <property type="match status" value="1"/>
</dbReference>
<protein>
    <submittedName>
        <fullName evidence="5">Thioredoxin family protein</fullName>
    </submittedName>
</protein>
<dbReference type="GO" id="GO:0005829">
    <property type="term" value="C:cytosol"/>
    <property type="evidence" value="ECO:0007669"/>
    <property type="project" value="TreeGrafter"/>
</dbReference>
<organism evidence="5 6">
    <name type="scientific">Paenibacillus roseopurpureus</name>
    <dbReference type="NCBI Taxonomy" id="2918901"/>
    <lineage>
        <taxon>Bacteria</taxon>
        <taxon>Bacillati</taxon>
        <taxon>Bacillota</taxon>
        <taxon>Bacilli</taxon>
        <taxon>Bacillales</taxon>
        <taxon>Paenibacillaceae</taxon>
        <taxon>Paenibacillus</taxon>
    </lineage>
</organism>
<keyword evidence="2" id="KW-1015">Disulfide bond</keyword>
<sequence length="170" mass="19212">MKKLLIYLGIVVLLFGGLYFINQQSVKSSDKANAGNPYGVAASKLNPETVKQLTDPNYQNLILPKDLDARLKNKETFFQYYYASTCPHCKVTTPVLVPMEKELGIDVKQFNLEEFKDGWKNYKIDSTPTIVYYKNGVEVDRIVGGVPEAGAGGNTPEKFKEFFQRNMNNK</sequence>
<dbReference type="Gene3D" id="3.40.30.10">
    <property type="entry name" value="Glutaredoxin"/>
    <property type="match status" value="1"/>
</dbReference>
<name>A0AA96LLF7_9BACL</name>
<comment type="similarity">
    <text evidence="1">Belongs to the thioredoxin family.</text>
</comment>
<evidence type="ECO:0000256" key="2">
    <source>
        <dbReference type="ARBA" id="ARBA00023157"/>
    </source>
</evidence>
<dbReference type="InterPro" id="IPR036249">
    <property type="entry name" value="Thioredoxin-like_sf"/>
</dbReference>
<dbReference type="SUPFAM" id="SSF52833">
    <property type="entry name" value="Thioredoxin-like"/>
    <property type="match status" value="1"/>
</dbReference>
<dbReference type="EMBL" id="CP130319">
    <property type="protein sequence ID" value="WNR43163.1"/>
    <property type="molecule type" value="Genomic_DNA"/>
</dbReference>
<dbReference type="GO" id="GO:0045454">
    <property type="term" value="P:cell redox homeostasis"/>
    <property type="evidence" value="ECO:0007669"/>
    <property type="project" value="TreeGrafter"/>
</dbReference>
<dbReference type="Pfam" id="PF00085">
    <property type="entry name" value="Thioredoxin"/>
    <property type="match status" value="1"/>
</dbReference>
<dbReference type="GO" id="GO:0015035">
    <property type="term" value="F:protein-disulfide reductase activity"/>
    <property type="evidence" value="ECO:0007669"/>
    <property type="project" value="TreeGrafter"/>
</dbReference>